<evidence type="ECO:0000313" key="2">
    <source>
        <dbReference type="EMBL" id="GAX56760.1"/>
    </source>
</evidence>
<feature type="region of interest" description="Disordered" evidence="1">
    <location>
        <begin position="289"/>
        <end position="327"/>
    </location>
</feature>
<comment type="caution">
    <text evidence="2">The sequence shown here is derived from an EMBL/GenBank/DDBJ whole genome shotgun (WGS) entry which is preliminary data.</text>
</comment>
<dbReference type="Pfam" id="PF20226">
    <property type="entry name" value="DUF6585"/>
    <property type="match status" value="1"/>
</dbReference>
<dbReference type="Proteomes" id="UP000217446">
    <property type="component" value="Unassembled WGS sequence"/>
</dbReference>
<evidence type="ECO:0000313" key="3">
    <source>
        <dbReference type="Proteomes" id="UP000217446"/>
    </source>
</evidence>
<name>A0A250VS11_STROL</name>
<organism evidence="2 3">
    <name type="scientific">Streptomyces olivochromogenes</name>
    <dbReference type="NCBI Taxonomy" id="1963"/>
    <lineage>
        <taxon>Bacteria</taxon>
        <taxon>Bacillati</taxon>
        <taxon>Actinomycetota</taxon>
        <taxon>Actinomycetes</taxon>
        <taxon>Kitasatosporales</taxon>
        <taxon>Streptomycetaceae</taxon>
        <taxon>Streptomyces</taxon>
    </lineage>
</organism>
<sequence>MILMRRFEPPQQWNHIPALRQRVADLLEAGRRRTALDEVLRHLRHDPESTDGLFVAIGVLRQGRTEHLESDEPQTDVQKLSALVAPVATECSACRLLWYSSHTFLMADDGFSQLTIRNPVGLQCQKCRYTLCKKCLSGGSRSYTARDDTLEFPVDHPCPSPLCTGKLTTPVLPTGRHDVTPMDPEEIEGVIVARDGFILPTMDEALVPVTKHLPLIADDAPLIHIRRSIPGMMGDESTRNELAQSLVRELEHEGAIAAGAWGRSKRMFVLAGDANDTNYLITVVRKKTRAQTRPEPAQEALPQPHAAPGLQAGSRVEERDTYEPPTPEAVMFAGERGLGERERQRAFRRHQIEEKDTYEPPTPETAMLAAERGLGEWRRTFRRAQTWVDKKHNESRLYVYDDGVVVRTARMSRGKDLFEAAYDWGTLRVLRYLNPSRGEARYTLLDPGGVALNVGRGIRIFLKEDRQALGITSVVEGTAFAWPTLWGDHIEECVTRVQLPSVLARIERGETVDFGPYKVDRQGVAGRKDAAAWSEIADVSGDNGTLRFKAKRRGTYVDRAKLQNIANVNLFLSVCTASMARAEGERT</sequence>
<gene>
    <name evidence="2" type="ORF">SO3561_08328</name>
</gene>
<proteinExistence type="predicted"/>
<keyword evidence="3" id="KW-1185">Reference proteome</keyword>
<dbReference type="RefSeq" id="WP_159064559.1">
    <property type="nucleotide sequence ID" value="NZ_BDQI01000028.1"/>
</dbReference>
<dbReference type="AlphaFoldDB" id="A0A250VS11"/>
<dbReference type="InterPro" id="IPR046492">
    <property type="entry name" value="DUF6585"/>
</dbReference>
<accession>A0A250VS11</accession>
<protein>
    <submittedName>
        <fullName evidence="2">Uncharacterized protein</fullName>
    </submittedName>
</protein>
<evidence type="ECO:0000256" key="1">
    <source>
        <dbReference type="SAM" id="MobiDB-lite"/>
    </source>
</evidence>
<dbReference type="EMBL" id="BDQI01000028">
    <property type="protein sequence ID" value="GAX56760.1"/>
    <property type="molecule type" value="Genomic_DNA"/>
</dbReference>
<reference evidence="3" key="1">
    <citation type="submission" date="2017-05" db="EMBL/GenBank/DDBJ databases">
        <title>Streptomyces olivochromogenes NBRC 3561 whole genome shotgun sequence.</title>
        <authorList>
            <person name="Dohra H."/>
            <person name="Kodani S."/>
        </authorList>
    </citation>
    <scope>NUCLEOTIDE SEQUENCE [LARGE SCALE GENOMIC DNA]</scope>
    <source>
        <strain evidence="3">NBRC 3561</strain>
    </source>
</reference>